<organism evidence="4 5">
    <name type="scientific">Phreatobacter stygius</name>
    <dbReference type="NCBI Taxonomy" id="1940610"/>
    <lineage>
        <taxon>Bacteria</taxon>
        <taxon>Pseudomonadati</taxon>
        <taxon>Pseudomonadota</taxon>
        <taxon>Alphaproteobacteria</taxon>
        <taxon>Hyphomicrobiales</taxon>
        <taxon>Phreatobacteraceae</taxon>
        <taxon>Phreatobacter</taxon>
    </lineage>
</organism>
<dbReference type="SMART" id="SM00869">
    <property type="entry name" value="Autotransporter"/>
    <property type="match status" value="1"/>
</dbReference>
<dbReference type="Pfam" id="PF12951">
    <property type="entry name" value="PATR"/>
    <property type="match status" value="5"/>
</dbReference>
<dbReference type="InterPro" id="IPR011050">
    <property type="entry name" value="Pectin_lyase_fold/virulence"/>
</dbReference>
<name>A0A4D7B045_9HYPH</name>
<dbReference type="Gene3D" id="2.130.10.10">
    <property type="entry name" value="YVTN repeat-like/Quinoprotein amine dehydrogenase"/>
    <property type="match status" value="3"/>
</dbReference>
<evidence type="ECO:0000256" key="1">
    <source>
        <dbReference type="ARBA" id="ARBA00022729"/>
    </source>
</evidence>
<dbReference type="InterPro" id="IPR015943">
    <property type="entry name" value="WD40/YVTN_repeat-like_dom_sf"/>
</dbReference>
<dbReference type="InterPro" id="IPR011045">
    <property type="entry name" value="N2O_reductase_N"/>
</dbReference>
<dbReference type="InterPro" id="IPR013425">
    <property type="entry name" value="Autotrns_rpt"/>
</dbReference>
<dbReference type="OrthoDB" id="145213at2"/>
<gene>
    <name evidence="4" type="ORF">E8M01_18655</name>
</gene>
<dbReference type="NCBIfam" id="TIGR02276">
    <property type="entry name" value="beta_rpt_yvtn"/>
    <property type="match status" value="3"/>
</dbReference>
<proteinExistence type="predicted"/>
<dbReference type="RefSeq" id="WP_136961497.1">
    <property type="nucleotide sequence ID" value="NZ_CP039690.1"/>
</dbReference>
<dbReference type="Gene3D" id="2.160.20.20">
    <property type="match status" value="1"/>
</dbReference>
<dbReference type="PANTHER" id="PTHR47197:SF3">
    <property type="entry name" value="DIHYDRO-HEME D1 DEHYDROGENASE"/>
    <property type="match status" value="1"/>
</dbReference>
<dbReference type="Gene3D" id="2.40.128.130">
    <property type="entry name" value="Autotransporter beta-domain"/>
    <property type="match status" value="1"/>
</dbReference>
<reference evidence="4 5" key="1">
    <citation type="submission" date="2019-04" db="EMBL/GenBank/DDBJ databases">
        <title>Phreatobacter aquaticus sp. nov.</title>
        <authorList>
            <person name="Choi A."/>
        </authorList>
    </citation>
    <scope>NUCLEOTIDE SEQUENCE [LARGE SCALE GENOMIC DNA]</scope>
    <source>
        <strain evidence="4 5">KCTC 52518</strain>
    </source>
</reference>
<dbReference type="SUPFAM" id="SSF51126">
    <property type="entry name" value="Pectin lyase-like"/>
    <property type="match status" value="3"/>
</dbReference>
<protein>
    <submittedName>
        <fullName evidence="4">Autotransporter domain-containing protein</fullName>
    </submittedName>
</protein>
<accession>A0A4D7B045</accession>
<evidence type="ECO:0000256" key="2">
    <source>
        <dbReference type="SAM" id="MobiDB-lite"/>
    </source>
</evidence>
<dbReference type="EMBL" id="CP039690">
    <property type="protein sequence ID" value="QCI66051.1"/>
    <property type="molecule type" value="Genomic_DNA"/>
</dbReference>
<dbReference type="InterPro" id="IPR005546">
    <property type="entry name" value="Autotransporte_beta"/>
</dbReference>
<dbReference type="PANTHER" id="PTHR47197">
    <property type="entry name" value="PROTEIN NIRF"/>
    <property type="match status" value="1"/>
</dbReference>
<sequence>MAQKSHRPKNTSTSRGFSAVRLHSRPAVPSAAADRPLSVRARAGRGGFMRNHLDLHGQAPRALRQAAAALFVTAALAAGTSDRARAEAGLLLYAPNIIDGTTSAFTTNADGSLTATATVGTGSSSGNAWVRPDQAFAYVTNQNSISVIDTATQTVVQTIATGAAPSGLSISADGSRLVVVSWNSNSLGVYSIDPATGQLTNTATIGVGNSPRGVVISADGGHAYAVNQVGNTISAIDLTMNTVTKTIAVGTQPLFAALNPAGPRLYVTNFTSNTVSVIDTFSNTVLATVPAGNGPDGVVVSPDGNYFYVANRAAGTVSIYNAHIFALLGSVASGPRANGITISPDGATLYVSNGDADNVTAFTIAAGTGMLTAIGSYATGADPGGLGMCGNGSGMLGMGAAFHAKSAGAFGCFDGTATFTGGTLVLAAAGLGTITTPMVLTAQGGAIDTAGNSATMAGTITGPGGLIKVGAGTLTLSGASSYLGATLVYVGTWQAGAANVFSASSAFTVASGAILDLNGFNQTIGSLAGAGSVTLGAATLTVGGDNSSTPFSGTITGTGGLTKTGAGTLTLSGANGYFGATLVDAGTLRAGAANAFSAASAFTVASGAILDLNGFNQTIGSLAGAGTVTLGTATLTAGGDNSSTPFSGAITGTGGLTKTGTGALTLSGANGYFGATLVDAGTLRAGAANAFSASSAVTVASGAILDLNGFNQTIGSLAGVGSVTLGAATLTAGGDNSSTAFSGAITGTGGLTKTGAGTLTLSGANGYFGATLVDAGTLRAGSANAFLASSAVTVASGATLGLAGFNQTIGSLTGAGSVTLGAATLTAGGDNSSTPFSGAITGTGGLTKTGAGTLTLSGTSTYGGPTLVGAGGLIVDGSITSGVTVQSGALLGGHGAVGNLILNGTLSPGNSIGTITVSGNATLAAGSTTVIEVSAAAADRVNVTGSASLAGGLQLVAVGSGFSFGTQYTLLSAAGGLSGSFNPVAVTGTFGPAITTVLSYGATDAVLTLQANALAPLLPAGTPTNLANVAGGIDRAAAHGANPTAFMAVYLQSPTQMAASLATLSGEAATGTQTAALNASSLFLNLMLDPMVGSRGASASGAGPSLIQMADLNAGRVTPAARVEQGWSLWTKAFGQSGRTQGDAATGSAATSGGLYGVAAGADKRLSADTLVGFALAGGGTSYGLGGRGGGTGDLFQIGLYGSTRFGNAYVSAAVAYGWNGFDIKRNVNIAGPEIYSSRVTAQTYGGRLETGWRFGQRAFGWTPYAALEAIGYSAPGYSETSSPAGGAFGLSFASKSMATVRTELGLRLDGQVRVSDTVDLITYGRLAWAFQANTERSIDAQFQTLSNSGFTVFGARPSMHTALASVGAELRLAGGFRLSSTLEGELGTRHQAVRANAGLRYEW</sequence>
<feature type="region of interest" description="Disordered" evidence="2">
    <location>
        <begin position="1"/>
        <end position="35"/>
    </location>
</feature>
<dbReference type="InterPro" id="IPR036709">
    <property type="entry name" value="Autotransporte_beta_dom_sf"/>
</dbReference>
<dbReference type="SUPFAM" id="SSF103515">
    <property type="entry name" value="Autotransporter"/>
    <property type="match status" value="1"/>
</dbReference>
<keyword evidence="5" id="KW-1185">Reference proteome</keyword>
<evidence type="ECO:0000313" key="4">
    <source>
        <dbReference type="EMBL" id="QCI66051.1"/>
    </source>
</evidence>
<dbReference type="PROSITE" id="PS51208">
    <property type="entry name" value="AUTOTRANSPORTER"/>
    <property type="match status" value="1"/>
</dbReference>
<keyword evidence="1" id="KW-0732">Signal</keyword>
<dbReference type="InterPro" id="IPR011964">
    <property type="entry name" value="YVTN_b-propeller_repeat"/>
</dbReference>
<dbReference type="InterPro" id="IPR019405">
    <property type="entry name" value="Lactonase_7-beta_prop"/>
</dbReference>
<evidence type="ECO:0000313" key="5">
    <source>
        <dbReference type="Proteomes" id="UP000298781"/>
    </source>
</evidence>
<dbReference type="Pfam" id="PF10282">
    <property type="entry name" value="Lactonase"/>
    <property type="match status" value="2"/>
</dbReference>
<evidence type="ECO:0000259" key="3">
    <source>
        <dbReference type="PROSITE" id="PS51208"/>
    </source>
</evidence>
<dbReference type="InterPro" id="IPR051200">
    <property type="entry name" value="Host-pathogen_enzymatic-act"/>
</dbReference>
<dbReference type="Pfam" id="PF03797">
    <property type="entry name" value="Autotransporter"/>
    <property type="match status" value="1"/>
</dbReference>
<feature type="domain" description="Autotransporter" evidence="3">
    <location>
        <begin position="1122"/>
        <end position="1404"/>
    </location>
</feature>
<dbReference type="InterPro" id="IPR012332">
    <property type="entry name" value="Autotransporter_pectin_lyase_C"/>
</dbReference>
<dbReference type="SUPFAM" id="SSF50974">
    <property type="entry name" value="Nitrous oxide reductase, N-terminal domain"/>
    <property type="match status" value="1"/>
</dbReference>
<dbReference type="Proteomes" id="UP000298781">
    <property type="component" value="Chromosome"/>
</dbReference>
<dbReference type="NCBIfam" id="TIGR02601">
    <property type="entry name" value="autotrns_rpt"/>
    <property type="match status" value="5"/>
</dbReference>
<dbReference type="KEGG" id="pstg:E8M01_18655"/>